<dbReference type="InterPro" id="IPR012796">
    <property type="entry name" value="Lysidine-tRNA-synth_C"/>
</dbReference>
<dbReference type="SMART" id="SM00977">
    <property type="entry name" value="TilS_C"/>
    <property type="match status" value="1"/>
</dbReference>
<protein>
    <recommendedName>
        <fullName evidence="8">tRNA(Ile)-lysidine synthase</fullName>
        <ecNumber evidence="8">6.3.4.19</ecNumber>
    </recommendedName>
    <alternativeName>
        <fullName evidence="8">tRNA(Ile)-2-lysyl-cytidine synthase</fullName>
    </alternativeName>
    <alternativeName>
        <fullName evidence="8">tRNA(Ile)-lysidine synthetase</fullName>
    </alternativeName>
</protein>
<dbReference type="Pfam" id="PF01171">
    <property type="entry name" value="ATP_bind_3"/>
    <property type="match status" value="1"/>
</dbReference>
<dbReference type="RefSeq" id="WP_037576964.1">
    <property type="nucleotide sequence ID" value="NZ_CP133244.1"/>
</dbReference>
<dbReference type="Proteomes" id="UP000242008">
    <property type="component" value="Unassembled WGS sequence"/>
</dbReference>
<reference evidence="12 13" key="1">
    <citation type="journal article" date="2016" name="Front. Microbiol.">
        <title>Comprehensive Phylogenetic Analysis of Bovine Non-aureus Staphylococci Species Based on Whole-Genome Sequencing.</title>
        <authorList>
            <person name="Naushad S."/>
            <person name="Barkema H.W."/>
            <person name="Luby C."/>
            <person name="Condas L.A."/>
            <person name="Nobrega D.B."/>
            <person name="Carson D.A."/>
            <person name="De Buck J."/>
        </authorList>
    </citation>
    <scope>NUCLEOTIDE SEQUENCE [LARGE SCALE GENOMIC DNA]</scope>
    <source>
        <strain evidence="10 13">SNUC 105</strain>
        <strain evidence="11 12">SNUC 1363</strain>
    </source>
</reference>
<reference evidence="10" key="2">
    <citation type="submission" date="2018-03" db="EMBL/GenBank/DDBJ databases">
        <authorList>
            <person name="Naushad S."/>
        </authorList>
    </citation>
    <scope>NUCLEOTIDE SEQUENCE</scope>
    <source>
        <strain evidence="10">SNUC 105</strain>
        <strain evidence="11">SNUC 1363</strain>
    </source>
</reference>
<dbReference type="SUPFAM" id="SSF52402">
    <property type="entry name" value="Adenine nucleotide alpha hydrolases-like"/>
    <property type="match status" value="1"/>
</dbReference>
<feature type="domain" description="Lysidine-tRNA(Ile) synthetase C-terminal" evidence="9">
    <location>
        <begin position="351"/>
        <end position="413"/>
    </location>
</feature>
<dbReference type="GO" id="GO:0005737">
    <property type="term" value="C:cytoplasm"/>
    <property type="evidence" value="ECO:0007669"/>
    <property type="project" value="UniProtKB-SubCell"/>
</dbReference>
<comment type="function">
    <text evidence="8">Ligates lysine onto the cytidine present at position 34 of the AUA codon-specific tRNA(Ile) that contains the anticodon CAU, in an ATP-dependent manner. Cytidine is converted to lysidine, thus changing the amino acid specificity of the tRNA from methionine to isoleucine.</text>
</comment>
<dbReference type="GO" id="GO:0032267">
    <property type="term" value="F:tRNA(Ile)-lysidine synthase activity"/>
    <property type="evidence" value="ECO:0007669"/>
    <property type="project" value="UniProtKB-EC"/>
</dbReference>
<evidence type="ECO:0000256" key="5">
    <source>
        <dbReference type="ARBA" id="ARBA00022741"/>
    </source>
</evidence>
<comment type="similarity">
    <text evidence="8">Belongs to the tRNA(Ile)-lysidine synthase family.</text>
</comment>
<keyword evidence="3 8" id="KW-0436">Ligase</keyword>
<evidence type="ECO:0000256" key="3">
    <source>
        <dbReference type="ARBA" id="ARBA00022598"/>
    </source>
</evidence>
<comment type="caution">
    <text evidence="10">The sequence shown here is derived from an EMBL/GenBank/DDBJ whole genome shotgun (WGS) entry which is preliminary data.</text>
</comment>
<dbReference type="EMBL" id="PZAO01000022">
    <property type="protein sequence ID" value="PTG69045.1"/>
    <property type="molecule type" value="Genomic_DNA"/>
</dbReference>
<dbReference type="PANTHER" id="PTHR43033">
    <property type="entry name" value="TRNA(ILE)-LYSIDINE SYNTHASE-RELATED"/>
    <property type="match status" value="1"/>
</dbReference>
<proteinExistence type="inferred from homology"/>
<keyword evidence="5" id="KW-0547">Nucleotide-binding</keyword>
<dbReference type="InterPro" id="IPR014729">
    <property type="entry name" value="Rossmann-like_a/b/a_fold"/>
</dbReference>
<dbReference type="Gene3D" id="3.40.50.620">
    <property type="entry name" value="HUPs"/>
    <property type="match status" value="1"/>
</dbReference>
<evidence type="ECO:0000259" key="9">
    <source>
        <dbReference type="SMART" id="SM00977"/>
    </source>
</evidence>
<dbReference type="NCBIfam" id="TIGR02433">
    <property type="entry name" value="lysidine_TilS_C"/>
    <property type="match status" value="1"/>
</dbReference>
<evidence type="ECO:0000256" key="1">
    <source>
        <dbReference type="ARBA" id="ARBA00004496"/>
    </source>
</evidence>
<dbReference type="Pfam" id="PF11734">
    <property type="entry name" value="TilS_C"/>
    <property type="match status" value="1"/>
</dbReference>
<dbReference type="AlphaFoldDB" id="A0AAX0ZDC5"/>
<evidence type="ECO:0000313" key="13">
    <source>
        <dbReference type="Proteomes" id="UP000242144"/>
    </source>
</evidence>
<dbReference type="HAMAP" id="MF_01161">
    <property type="entry name" value="tRNA_Ile_lys_synt"/>
    <property type="match status" value="1"/>
</dbReference>
<dbReference type="Proteomes" id="UP000242144">
    <property type="component" value="Unassembled WGS sequence"/>
</dbReference>
<dbReference type="GO" id="GO:0006400">
    <property type="term" value="P:tRNA modification"/>
    <property type="evidence" value="ECO:0007669"/>
    <property type="project" value="UniProtKB-UniRule"/>
</dbReference>
<comment type="catalytic activity">
    <reaction evidence="7 8">
        <text>cytidine(34) in tRNA(Ile2) + L-lysine + ATP = lysidine(34) in tRNA(Ile2) + AMP + diphosphate + H(+)</text>
        <dbReference type="Rhea" id="RHEA:43744"/>
        <dbReference type="Rhea" id="RHEA-COMP:10625"/>
        <dbReference type="Rhea" id="RHEA-COMP:10670"/>
        <dbReference type="ChEBI" id="CHEBI:15378"/>
        <dbReference type="ChEBI" id="CHEBI:30616"/>
        <dbReference type="ChEBI" id="CHEBI:32551"/>
        <dbReference type="ChEBI" id="CHEBI:33019"/>
        <dbReference type="ChEBI" id="CHEBI:82748"/>
        <dbReference type="ChEBI" id="CHEBI:83665"/>
        <dbReference type="ChEBI" id="CHEBI:456215"/>
        <dbReference type="EC" id="6.3.4.19"/>
    </reaction>
</comment>
<evidence type="ECO:0000256" key="7">
    <source>
        <dbReference type="ARBA" id="ARBA00048539"/>
    </source>
</evidence>
<keyword evidence="12" id="KW-1185">Reference proteome</keyword>
<dbReference type="NCBIfam" id="TIGR02432">
    <property type="entry name" value="lysidine_TilS_N"/>
    <property type="match status" value="1"/>
</dbReference>
<dbReference type="EC" id="6.3.4.19" evidence="8"/>
<comment type="caution">
    <text evidence="8">Lacks conserved residue(s) required for the propagation of feature annotation.</text>
</comment>
<organism evidence="10 13">
    <name type="scientific">Staphylococcus chromogenes</name>
    <name type="common">Staphylococcus hyicus subsp. chromogenes</name>
    <dbReference type="NCBI Taxonomy" id="46126"/>
    <lineage>
        <taxon>Bacteria</taxon>
        <taxon>Bacillati</taxon>
        <taxon>Bacillota</taxon>
        <taxon>Bacilli</taxon>
        <taxon>Bacillales</taxon>
        <taxon>Staphylococcaceae</taxon>
        <taxon>Staphylococcus</taxon>
    </lineage>
</organism>
<dbReference type="InterPro" id="IPR011063">
    <property type="entry name" value="TilS/TtcA_N"/>
</dbReference>
<dbReference type="EMBL" id="PZCM01000017">
    <property type="protein sequence ID" value="PTG25770.1"/>
    <property type="molecule type" value="Genomic_DNA"/>
</dbReference>
<comment type="subcellular location">
    <subcellularLocation>
        <location evidence="1 8">Cytoplasm</location>
    </subcellularLocation>
</comment>
<name>A0AAX0ZDC5_STACR</name>
<accession>A0AAX0ZDC5</accession>
<evidence type="ECO:0000313" key="11">
    <source>
        <dbReference type="EMBL" id="PTG69045.1"/>
    </source>
</evidence>
<keyword evidence="2 8" id="KW-0963">Cytoplasm</keyword>
<evidence type="ECO:0000256" key="8">
    <source>
        <dbReference type="HAMAP-Rule" id="MF_01161"/>
    </source>
</evidence>
<dbReference type="InterPro" id="IPR012795">
    <property type="entry name" value="tRNA_Ile_lys_synt_N"/>
</dbReference>
<dbReference type="InterPro" id="IPR012094">
    <property type="entry name" value="tRNA_Ile_lys_synt"/>
</dbReference>
<dbReference type="CDD" id="cd01992">
    <property type="entry name" value="TilS_N"/>
    <property type="match status" value="1"/>
</dbReference>
<keyword evidence="4 8" id="KW-0819">tRNA processing</keyword>
<dbReference type="SUPFAM" id="SSF56037">
    <property type="entry name" value="PheT/TilS domain"/>
    <property type="match status" value="1"/>
</dbReference>
<dbReference type="GO" id="GO:0005524">
    <property type="term" value="F:ATP binding"/>
    <property type="evidence" value="ECO:0007669"/>
    <property type="project" value="UniProtKB-KW"/>
</dbReference>
<gene>
    <name evidence="8 10" type="primary">tilS</name>
    <name evidence="10" type="ORF">BU638_10285</name>
    <name evidence="11" type="ORF">BU676_09070</name>
</gene>
<sequence length="427" mass="50137">MDIQWNKEEHLVVAVSTGIDSMVLLYRLLHQYKTTYQKLTVLHVHHGLRRASDREAGFLKDYCQQHQIEVYVHRLDLSATIQAGRSIQNEARKERYQWFENMIRKVGGDVLLTAHHFDDQLETIFHRIFTGRVFRSPLGMKKIEQRNGYRIVRPLLDEPKSDISAFQQAHDVPYFEDESNQDVKYTRNAIRNTLMPMIEEQPQLKTEHLNKLYEMHKAALAQFETMAEEYIQTHVKKTHEKYEMSLSSFNKCPEHVKMMILDKLIQKWDAFATMSDAQYQDWFAKMAQPISQLLLYATNTWRILIVYDKLILSAEEGSPLLDVVQMNQEGRYKFGAYQIELSSKGEICFPLYIRTRQNGDRVELMPQGHKKVSRLMIDAKIPQEDRERIPLVVDANGQILAVGTLYQHANYNHLLNIVFLGDEEYEK</sequence>
<dbReference type="PANTHER" id="PTHR43033:SF1">
    <property type="entry name" value="TRNA(ILE)-LYSIDINE SYNTHASE-RELATED"/>
    <property type="match status" value="1"/>
</dbReference>
<evidence type="ECO:0000256" key="4">
    <source>
        <dbReference type="ARBA" id="ARBA00022694"/>
    </source>
</evidence>
<evidence type="ECO:0000256" key="6">
    <source>
        <dbReference type="ARBA" id="ARBA00022840"/>
    </source>
</evidence>
<evidence type="ECO:0000256" key="2">
    <source>
        <dbReference type="ARBA" id="ARBA00022490"/>
    </source>
</evidence>
<evidence type="ECO:0000313" key="12">
    <source>
        <dbReference type="Proteomes" id="UP000242008"/>
    </source>
</evidence>
<keyword evidence="6" id="KW-0067">ATP-binding</keyword>
<evidence type="ECO:0000313" key="10">
    <source>
        <dbReference type="EMBL" id="PTG25770.1"/>
    </source>
</evidence>